<reference evidence="2 3" key="1">
    <citation type="journal article" date="2000" name="DNA Res.">
        <title>Complete genome structure of the nitrogen-fixing symbiotic bacterium Mesorhizobium loti.</title>
        <authorList>
            <person name="Kaneko T."/>
            <person name="Nakamura Y."/>
            <person name="Sato S."/>
            <person name="Asamizu E."/>
            <person name="Kato T."/>
            <person name="Sasamoto S."/>
            <person name="Watanabe A."/>
            <person name="Idesawa K."/>
            <person name="Ishikawa A."/>
            <person name="Kawashima K."/>
            <person name="Kimura T."/>
            <person name="Kishida Y."/>
            <person name="Kiyokawa C."/>
            <person name="Kohara M."/>
            <person name="Matsumoto M."/>
            <person name="Matsuno A."/>
            <person name="Mochizuki Y."/>
            <person name="Nakayama S."/>
            <person name="Nakazaki N."/>
            <person name="Shimpo S."/>
            <person name="Sugimoto M."/>
            <person name="Takeuchi C."/>
            <person name="Yamada M."/>
            <person name="Tabata S."/>
        </authorList>
    </citation>
    <scope>NUCLEOTIDE SEQUENCE [LARGE SCALE GENOMIC DNA]</scope>
    <source>
        <strain evidence="3">LMG 29417 / CECT 9101 / MAFF 303099</strain>
    </source>
</reference>
<evidence type="ECO:0000313" key="3">
    <source>
        <dbReference type="Proteomes" id="UP000000552"/>
    </source>
</evidence>
<feature type="compositionally biased region" description="Basic and acidic residues" evidence="1">
    <location>
        <begin position="9"/>
        <end position="23"/>
    </location>
</feature>
<dbReference type="KEGG" id="mlo:msl5982"/>
<accession>Q98AI9</accession>
<organism evidence="2 3">
    <name type="scientific">Mesorhizobium japonicum (strain LMG 29417 / CECT 9101 / MAFF 303099)</name>
    <name type="common">Mesorhizobium loti (strain MAFF 303099)</name>
    <dbReference type="NCBI Taxonomy" id="266835"/>
    <lineage>
        <taxon>Bacteria</taxon>
        <taxon>Pseudomonadati</taxon>
        <taxon>Pseudomonadota</taxon>
        <taxon>Alphaproteobacteria</taxon>
        <taxon>Hyphomicrobiales</taxon>
        <taxon>Phyllobacteriaceae</taxon>
        <taxon>Mesorhizobium</taxon>
    </lineage>
</organism>
<dbReference type="HOGENOM" id="CLU_2438699_0_0_5"/>
<dbReference type="Proteomes" id="UP000000552">
    <property type="component" value="Chromosome"/>
</dbReference>
<feature type="region of interest" description="Disordered" evidence="1">
    <location>
        <begin position="1"/>
        <end position="32"/>
    </location>
</feature>
<evidence type="ECO:0000313" key="2">
    <source>
        <dbReference type="EMBL" id="BAB52341.1"/>
    </source>
</evidence>
<dbReference type="EMBL" id="BA000012">
    <property type="protein sequence ID" value="BAB52341.1"/>
    <property type="molecule type" value="Genomic_DNA"/>
</dbReference>
<gene>
    <name evidence="2" type="ordered locus">msl5982</name>
</gene>
<sequence length="90" mass="9595">MMRGAASFHADEAAGKLGKERQNLRPPQRFADNNVSFSVDSIELKYALGQIEADRGDLHGGWLLYRVVAATAPLPTVTMPSTGGGAIHMG</sequence>
<dbReference type="AlphaFoldDB" id="Q98AI9"/>
<name>Q98AI9_RHILO</name>
<evidence type="ECO:0000256" key="1">
    <source>
        <dbReference type="SAM" id="MobiDB-lite"/>
    </source>
</evidence>
<protein>
    <submittedName>
        <fullName evidence="2">Msl5982 protein</fullName>
    </submittedName>
</protein>
<proteinExistence type="predicted"/>